<dbReference type="CDD" id="cd03788">
    <property type="entry name" value="GT20_TPS"/>
    <property type="match status" value="1"/>
</dbReference>
<comment type="similarity">
    <text evidence="1">Belongs to the glycosyltransferase 20 family.</text>
</comment>
<name>A0ABS6WRM4_9HYPH</name>
<accession>A0ABS6WRM4</accession>
<keyword evidence="3" id="KW-1185">Reference proteome</keyword>
<evidence type="ECO:0000256" key="1">
    <source>
        <dbReference type="ARBA" id="ARBA00008799"/>
    </source>
</evidence>
<reference evidence="2" key="1">
    <citation type="submission" date="2021-07" db="EMBL/GenBank/DDBJ databases">
        <title>Pseudohoeflea marina sp. nov. a polyhydroxyalcanoate-producing bacterium.</title>
        <authorList>
            <person name="Zheng W."/>
            <person name="Yu S."/>
            <person name="Huang Y."/>
        </authorList>
    </citation>
    <scope>NUCLEOTIDE SEQUENCE</scope>
    <source>
        <strain evidence="2">DP4N28-3</strain>
    </source>
</reference>
<organism evidence="2 3">
    <name type="scientific">Pseudohoeflea coraliihabitans</name>
    <dbReference type="NCBI Taxonomy" id="2860393"/>
    <lineage>
        <taxon>Bacteria</taxon>
        <taxon>Pseudomonadati</taxon>
        <taxon>Pseudomonadota</taxon>
        <taxon>Alphaproteobacteria</taxon>
        <taxon>Hyphomicrobiales</taxon>
        <taxon>Rhizobiaceae</taxon>
        <taxon>Pseudohoeflea</taxon>
    </lineage>
</organism>
<evidence type="ECO:0000313" key="2">
    <source>
        <dbReference type="EMBL" id="MBW3098618.1"/>
    </source>
</evidence>
<dbReference type="Proteomes" id="UP001430804">
    <property type="component" value="Unassembled WGS sequence"/>
</dbReference>
<dbReference type="RefSeq" id="WP_219202922.1">
    <property type="nucleotide sequence ID" value="NZ_JAHWQX010000004.1"/>
</dbReference>
<dbReference type="EMBL" id="JAHWQX010000004">
    <property type="protein sequence ID" value="MBW3098618.1"/>
    <property type="molecule type" value="Genomic_DNA"/>
</dbReference>
<dbReference type="PANTHER" id="PTHR10788">
    <property type="entry name" value="TREHALOSE-6-PHOSPHATE SYNTHASE"/>
    <property type="match status" value="1"/>
</dbReference>
<protein>
    <submittedName>
        <fullName evidence="2">Trehalose-6-phosphate synthase</fullName>
    </submittedName>
</protein>
<comment type="caution">
    <text evidence="2">The sequence shown here is derived from an EMBL/GenBank/DDBJ whole genome shotgun (WGS) entry which is preliminary data.</text>
</comment>
<dbReference type="PANTHER" id="PTHR10788:SF106">
    <property type="entry name" value="BCDNA.GH08860"/>
    <property type="match status" value="1"/>
</dbReference>
<evidence type="ECO:0000313" key="3">
    <source>
        <dbReference type="Proteomes" id="UP001430804"/>
    </source>
</evidence>
<proteinExistence type="inferred from homology"/>
<sequence>MSRLVIISNRAPSVDGASDSGGLVVALKDALSKRGGLWIGSAPAASEDPSQSIIMHERSDFDIGLFELEPQLQRDFYLGYSNSVLWPAFHGRLDLIDVQPDYIRAYREVSKRVARMVAKVIGDDDVIWIHDYQLIPLAHELKKAGLTNRIGFFLHIPLPDLQTFRAIPEWKDIAGWLASYDVIGFQAKRDVAHLIDIFRHTLNGELRFNGNMSIDGKEISLGCFPISIDVQGFAAMAAETSRKVEPPALPRLIGVDRLDYSKGLPQRLAGYEHFLESNPGYHCKVSLLQIAPPSRDDVEAYKEIRAELEAITGRINGRFGTVDWVPLHYIHRSLPRNELAALYRYSRLALVTPLFDGMNLVAKEYVAAQDSADPGVLLLSQFAGAAEEMKEALIINPHDPQGLAKAIRRGLEMPLEERRERHEALYKRLADNDVSKWSETFIKQLELPVSTPAPEAMPINLDRRARPLMQPQHR</sequence>
<dbReference type="InterPro" id="IPR001830">
    <property type="entry name" value="Glyco_trans_20"/>
</dbReference>
<gene>
    <name evidence="2" type="ORF">KY465_15140</name>
</gene>
<dbReference type="Pfam" id="PF00982">
    <property type="entry name" value="Glyco_transf_20"/>
    <property type="match status" value="1"/>
</dbReference>